<evidence type="ECO:0000313" key="3">
    <source>
        <dbReference type="Proteomes" id="UP000006055"/>
    </source>
</evidence>
<feature type="compositionally biased region" description="Basic and acidic residues" evidence="1">
    <location>
        <begin position="61"/>
        <end position="76"/>
    </location>
</feature>
<proteinExistence type="predicted"/>
<protein>
    <submittedName>
        <fullName evidence="2">Uncharacterized protein</fullName>
    </submittedName>
</protein>
<dbReference type="HOGENOM" id="CLU_2648641_0_0_7"/>
<dbReference type="EMBL" id="CP003360">
    <property type="protein sequence ID" value="AFM28010.1"/>
    <property type="molecule type" value="Genomic_DNA"/>
</dbReference>
<accession>I4CEL9</accession>
<dbReference type="KEGG" id="dti:Desti_5423"/>
<keyword evidence="3" id="KW-1185">Reference proteome</keyword>
<dbReference type="STRING" id="706587.Desti_5423"/>
<feature type="region of interest" description="Disordered" evidence="1">
    <location>
        <begin position="1"/>
        <end position="76"/>
    </location>
</feature>
<feature type="compositionally biased region" description="Polar residues" evidence="1">
    <location>
        <begin position="7"/>
        <end position="16"/>
    </location>
</feature>
<feature type="compositionally biased region" description="Basic residues" evidence="1">
    <location>
        <begin position="17"/>
        <end position="33"/>
    </location>
</feature>
<organism evidence="2 3">
    <name type="scientific">Desulfomonile tiedjei (strain ATCC 49306 / DSM 6799 / DCB-1)</name>
    <dbReference type="NCBI Taxonomy" id="706587"/>
    <lineage>
        <taxon>Bacteria</taxon>
        <taxon>Pseudomonadati</taxon>
        <taxon>Thermodesulfobacteriota</taxon>
        <taxon>Desulfomonilia</taxon>
        <taxon>Desulfomonilales</taxon>
        <taxon>Desulfomonilaceae</taxon>
        <taxon>Desulfomonile</taxon>
    </lineage>
</organism>
<gene>
    <name evidence="2" type="ordered locus">Desti_5423</name>
</gene>
<evidence type="ECO:0000313" key="2">
    <source>
        <dbReference type="EMBL" id="AFM28010.1"/>
    </source>
</evidence>
<reference evidence="3" key="1">
    <citation type="submission" date="2012-06" db="EMBL/GenBank/DDBJ databases">
        <title>Complete sequence of chromosome of Desulfomonile tiedjei DSM 6799.</title>
        <authorList>
            <person name="Lucas S."/>
            <person name="Copeland A."/>
            <person name="Lapidus A."/>
            <person name="Glavina del Rio T."/>
            <person name="Dalin E."/>
            <person name="Tice H."/>
            <person name="Bruce D."/>
            <person name="Goodwin L."/>
            <person name="Pitluck S."/>
            <person name="Peters L."/>
            <person name="Ovchinnikova G."/>
            <person name="Zeytun A."/>
            <person name="Lu M."/>
            <person name="Kyrpides N."/>
            <person name="Mavromatis K."/>
            <person name="Ivanova N."/>
            <person name="Brettin T."/>
            <person name="Detter J.C."/>
            <person name="Han C."/>
            <person name="Larimer F."/>
            <person name="Land M."/>
            <person name="Hauser L."/>
            <person name="Markowitz V."/>
            <person name="Cheng J.-F."/>
            <person name="Hugenholtz P."/>
            <person name="Woyke T."/>
            <person name="Wu D."/>
            <person name="Spring S."/>
            <person name="Schroeder M."/>
            <person name="Brambilla E."/>
            <person name="Klenk H.-P."/>
            <person name="Eisen J.A."/>
        </authorList>
    </citation>
    <scope>NUCLEOTIDE SEQUENCE [LARGE SCALE GENOMIC DNA]</scope>
    <source>
        <strain evidence="3">ATCC 49306 / DSM 6799 / DCB-1</strain>
    </source>
</reference>
<dbReference type="AlphaFoldDB" id="I4CEL9"/>
<sequence>MSYPVVTETQKVSQNSRMRKNRATIHHSCRGRSRACPSAMTGTEAGHYRAPTRGAPTIGPGHDEKVVPRSRINSDF</sequence>
<name>I4CEL9_DESTA</name>
<evidence type="ECO:0000256" key="1">
    <source>
        <dbReference type="SAM" id="MobiDB-lite"/>
    </source>
</evidence>
<dbReference type="Proteomes" id="UP000006055">
    <property type="component" value="Chromosome"/>
</dbReference>